<accession>A0A9P4MH30</accession>
<dbReference type="GO" id="GO:0034599">
    <property type="term" value="P:cellular response to oxidative stress"/>
    <property type="evidence" value="ECO:0007669"/>
    <property type="project" value="InterPro"/>
</dbReference>
<evidence type="ECO:0008006" key="4">
    <source>
        <dbReference type="Google" id="ProtNLM"/>
    </source>
</evidence>
<keyword evidence="1" id="KW-0472">Membrane</keyword>
<feature type="transmembrane region" description="Helical" evidence="1">
    <location>
        <begin position="171"/>
        <end position="188"/>
    </location>
</feature>
<dbReference type="PANTHER" id="PTHR28147">
    <property type="entry name" value="N-GLYCOSYLATION PROTEIN EOS1"/>
    <property type="match status" value="1"/>
</dbReference>
<gene>
    <name evidence="2" type="ORF">NA57DRAFT_71204</name>
</gene>
<organism evidence="2 3">
    <name type="scientific">Rhizodiscina lignyota</name>
    <dbReference type="NCBI Taxonomy" id="1504668"/>
    <lineage>
        <taxon>Eukaryota</taxon>
        <taxon>Fungi</taxon>
        <taxon>Dikarya</taxon>
        <taxon>Ascomycota</taxon>
        <taxon>Pezizomycotina</taxon>
        <taxon>Dothideomycetes</taxon>
        <taxon>Pleosporomycetidae</taxon>
        <taxon>Aulographales</taxon>
        <taxon>Rhizodiscinaceae</taxon>
        <taxon>Rhizodiscina</taxon>
    </lineage>
</organism>
<name>A0A9P4MH30_9PEZI</name>
<dbReference type="Proteomes" id="UP000799772">
    <property type="component" value="Unassembled WGS sequence"/>
</dbReference>
<dbReference type="EMBL" id="ML978121">
    <property type="protein sequence ID" value="KAF2105009.1"/>
    <property type="molecule type" value="Genomic_DNA"/>
</dbReference>
<feature type="transmembrane region" description="Helical" evidence="1">
    <location>
        <begin position="144"/>
        <end position="165"/>
    </location>
</feature>
<dbReference type="InterPro" id="IPR021100">
    <property type="entry name" value="N-glycosylation_EOS1"/>
</dbReference>
<keyword evidence="3" id="KW-1185">Reference proteome</keyword>
<reference evidence="2" key="1">
    <citation type="journal article" date="2020" name="Stud. Mycol.">
        <title>101 Dothideomycetes genomes: a test case for predicting lifestyles and emergence of pathogens.</title>
        <authorList>
            <person name="Haridas S."/>
            <person name="Albert R."/>
            <person name="Binder M."/>
            <person name="Bloem J."/>
            <person name="Labutti K."/>
            <person name="Salamov A."/>
            <person name="Andreopoulos B."/>
            <person name="Baker S."/>
            <person name="Barry K."/>
            <person name="Bills G."/>
            <person name="Bluhm B."/>
            <person name="Cannon C."/>
            <person name="Castanera R."/>
            <person name="Culley D."/>
            <person name="Daum C."/>
            <person name="Ezra D."/>
            <person name="Gonzalez J."/>
            <person name="Henrissat B."/>
            <person name="Kuo A."/>
            <person name="Liang C."/>
            <person name="Lipzen A."/>
            <person name="Lutzoni F."/>
            <person name="Magnuson J."/>
            <person name="Mondo S."/>
            <person name="Nolan M."/>
            <person name="Ohm R."/>
            <person name="Pangilinan J."/>
            <person name="Park H.-J."/>
            <person name="Ramirez L."/>
            <person name="Alfaro M."/>
            <person name="Sun H."/>
            <person name="Tritt A."/>
            <person name="Yoshinaga Y."/>
            <person name="Zwiers L.-H."/>
            <person name="Turgeon B."/>
            <person name="Goodwin S."/>
            <person name="Spatafora J."/>
            <person name="Crous P."/>
            <person name="Grigoriev I."/>
        </authorList>
    </citation>
    <scope>NUCLEOTIDE SEQUENCE</scope>
    <source>
        <strain evidence="2">CBS 133067</strain>
    </source>
</reference>
<dbReference type="Pfam" id="PF12326">
    <property type="entry name" value="EOS1"/>
    <property type="match status" value="1"/>
</dbReference>
<evidence type="ECO:0000313" key="2">
    <source>
        <dbReference type="EMBL" id="KAF2105009.1"/>
    </source>
</evidence>
<feature type="transmembrane region" description="Helical" evidence="1">
    <location>
        <begin position="200"/>
        <end position="222"/>
    </location>
</feature>
<keyword evidence="1" id="KW-0812">Transmembrane</keyword>
<comment type="caution">
    <text evidence="2">The sequence shown here is derived from an EMBL/GenBank/DDBJ whole genome shotgun (WGS) entry which is preliminary data.</text>
</comment>
<evidence type="ECO:0000256" key="1">
    <source>
        <dbReference type="SAM" id="Phobius"/>
    </source>
</evidence>
<proteinExistence type="predicted"/>
<dbReference type="AlphaFoldDB" id="A0A9P4MH30"/>
<dbReference type="OrthoDB" id="2139606at2759"/>
<keyword evidence="1" id="KW-1133">Transmembrane helix</keyword>
<dbReference type="GO" id="GO:0005789">
    <property type="term" value="C:endoplasmic reticulum membrane"/>
    <property type="evidence" value="ECO:0007669"/>
    <property type="project" value="InterPro"/>
</dbReference>
<dbReference type="GO" id="GO:0006487">
    <property type="term" value="P:protein N-linked glycosylation"/>
    <property type="evidence" value="ECO:0007669"/>
    <property type="project" value="TreeGrafter"/>
</dbReference>
<feature type="transmembrane region" description="Helical" evidence="1">
    <location>
        <begin position="102"/>
        <end position="123"/>
    </location>
</feature>
<evidence type="ECO:0000313" key="3">
    <source>
        <dbReference type="Proteomes" id="UP000799772"/>
    </source>
</evidence>
<sequence length="225" mass="25019">MPDCAGDGPNIDVESSIGDLQRIRTDSTAPPDATSALEPRVAVLLGVDRTWYVPLLFARAVSTAPAVYWAARCAWTLLWVFIDDLYDVGSSSNWDFDHTKMVTEVFLAFLWSASAAYLSYFFADCLMSRWLLNYTPSATLVRLLAINAINAYAVSWVIYLCGATMNSCLLLPAWILIASTLTILYHLTNRSTNIKRETSAAIVVFWFSSFVSMCALIILIHIGHE</sequence>
<protein>
    <recommendedName>
        <fullName evidence="4">N-glycosylation protein EOS1</fullName>
    </recommendedName>
</protein>
<dbReference type="PANTHER" id="PTHR28147:SF1">
    <property type="entry name" value="N-GLYCOSYLATION PROTEIN EOS1"/>
    <property type="match status" value="1"/>
</dbReference>